<dbReference type="RefSeq" id="WP_207549811.1">
    <property type="nucleotide sequence ID" value="NZ_FNKK01000002.1"/>
</dbReference>
<evidence type="ECO:0000313" key="8">
    <source>
        <dbReference type="EMBL" id="SDQ29437.1"/>
    </source>
</evidence>
<dbReference type="InterPro" id="IPR006311">
    <property type="entry name" value="TAT_signal"/>
</dbReference>
<dbReference type="PROSITE" id="PS51387">
    <property type="entry name" value="FAD_PCMH"/>
    <property type="match status" value="1"/>
</dbReference>
<evidence type="ECO:0000313" key="10">
    <source>
        <dbReference type="Proteomes" id="UP000217103"/>
    </source>
</evidence>
<keyword evidence="5" id="KW-0560">Oxidoreductase</keyword>
<organism evidence="9 10">
    <name type="scientific">Thermostaphylospora chromogena</name>
    <dbReference type="NCBI Taxonomy" id="35622"/>
    <lineage>
        <taxon>Bacteria</taxon>
        <taxon>Bacillati</taxon>
        <taxon>Actinomycetota</taxon>
        <taxon>Actinomycetes</taxon>
        <taxon>Streptosporangiales</taxon>
        <taxon>Thermomonosporaceae</taxon>
        <taxon>Thermostaphylospora</taxon>
    </lineage>
</organism>
<dbReference type="InterPro" id="IPR016169">
    <property type="entry name" value="FAD-bd_PCMH_sub2"/>
</dbReference>
<dbReference type="STRING" id="35622.SAMN04489764_0077"/>
<dbReference type="PROSITE" id="PS00862">
    <property type="entry name" value="OX2_COVAL_FAD"/>
    <property type="match status" value="1"/>
</dbReference>
<evidence type="ECO:0000256" key="3">
    <source>
        <dbReference type="ARBA" id="ARBA00022630"/>
    </source>
</evidence>
<dbReference type="AlphaFoldDB" id="A0A1H1I8L0"/>
<dbReference type="InterPro" id="IPR016167">
    <property type="entry name" value="FAD-bd_PCMH_sub1"/>
</dbReference>
<evidence type="ECO:0000259" key="7">
    <source>
        <dbReference type="PROSITE" id="PS51387"/>
    </source>
</evidence>
<dbReference type="PROSITE" id="PS51318">
    <property type="entry name" value="TAT"/>
    <property type="match status" value="1"/>
</dbReference>
<proteinExistence type="inferred from homology"/>
<dbReference type="Gene3D" id="3.30.43.10">
    <property type="entry name" value="Uridine Diphospho-n-acetylenolpyruvylglucosamine Reductase, domain 2"/>
    <property type="match status" value="1"/>
</dbReference>
<dbReference type="InterPro" id="IPR050416">
    <property type="entry name" value="FAD-linked_Oxidoreductase"/>
</dbReference>
<dbReference type="GO" id="GO:0071949">
    <property type="term" value="F:FAD binding"/>
    <property type="evidence" value="ECO:0007669"/>
    <property type="project" value="InterPro"/>
</dbReference>
<comment type="cofactor">
    <cofactor evidence="1">
        <name>FAD</name>
        <dbReference type="ChEBI" id="CHEBI:57692"/>
    </cofactor>
</comment>
<gene>
    <name evidence="8" type="ORF">SAMN04489764_0077</name>
    <name evidence="9" type="ORF">SAMN04489764_5312</name>
</gene>
<evidence type="ECO:0000256" key="1">
    <source>
        <dbReference type="ARBA" id="ARBA00001974"/>
    </source>
</evidence>
<name>A0A1H1I8L0_9ACTN</name>
<dbReference type="InterPro" id="IPR006093">
    <property type="entry name" value="Oxy_OxRdtase_FAD_BS"/>
</dbReference>
<dbReference type="Pfam" id="PF01565">
    <property type="entry name" value="FAD_binding_4"/>
    <property type="match status" value="1"/>
</dbReference>
<dbReference type="PANTHER" id="PTHR42973">
    <property type="entry name" value="BINDING OXIDOREDUCTASE, PUTATIVE (AFU_ORTHOLOGUE AFUA_1G17690)-RELATED"/>
    <property type="match status" value="1"/>
</dbReference>
<evidence type="ECO:0000256" key="5">
    <source>
        <dbReference type="ARBA" id="ARBA00023002"/>
    </source>
</evidence>
<evidence type="ECO:0000256" key="2">
    <source>
        <dbReference type="ARBA" id="ARBA00005466"/>
    </source>
</evidence>
<comment type="similarity">
    <text evidence="2">Belongs to the oxygen-dependent FAD-linked oxidoreductase family.</text>
</comment>
<dbReference type="Gene3D" id="3.30.465.10">
    <property type="match status" value="1"/>
</dbReference>
<dbReference type="SUPFAM" id="SSF56176">
    <property type="entry name" value="FAD-binding/transporter-associated domain-like"/>
    <property type="match status" value="1"/>
</dbReference>
<dbReference type="EMBL" id="FNKK01000002">
    <property type="protein sequence ID" value="SDQ29437.1"/>
    <property type="molecule type" value="Genomic_DNA"/>
</dbReference>
<feature type="chain" id="PRO_5038216861" evidence="6">
    <location>
        <begin position="20"/>
        <end position="510"/>
    </location>
</feature>
<keyword evidence="10" id="KW-1185">Reference proteome</keyword>
<reference evidence="9 10" key="1">
    <citation type="submission" date="2016-10" db="EMBL/GenBank/DDBJ databases">
        <authorList>
            <person name="de Groot N.N."/>
        </authorList>
    </citation>
    <scope>NUCLEOTIDE SEQUENCE [LARGE SCALE GENOMIC DNA]</scope>
    <source>
        <strain evidence="9 10">DSM 43794</strain>
    </source>
</reference>
<keyword evidence="6" id="KW-0732">Signal</keyword>
<dbReference type="InterPro" id="IPR006094">
    <property type="entry name" value="Oxid_FAD_bind_N"/>
</dbReference>
<dbReference type="Pfam" id="PF08031">
    <property type="entry name" value="BBE"/>
    <property type="match status" value="1"/>
</dbReference>
<protein>
    <submittedName>
        <fullName evidence="9">FAD/FMN-containing dehydrogenase</fullName>
    </submittedName>
</protein>
<dbReference type="InterPro" id="IPR016166">
    <property type="entry name" value="FAD-bd_PCMH"/>
</dbReference>
<dbReference type="InterPro" id="IPR036318">
    <property type="entry name" value="FAD-bd_PCMH-like_sf"/>
</dbReference>
<dbReference type="EMBL" id="FNKK01000002">
    <property type="protein sequence ID" value="SDR33666.1"/>
    <property type="molecule type" value="Genomic_DNA"/>
</dbReference>
<feature type="domain" description="FAD-binding PCMH-type" evidence="7">
    <location>
        <begin position="70"/>
        <end position="239"/>
    </location>
</feature>
<dbReference type="PANTHER" id="PTHR42973:SF39">
    <property type="entry name" value="FAD-BINDING PCMH-TYPE DOMAIN-CONTAINING PROTEIN"/>
    <property type="match status" value="1"/>
</dbReference>
<dbReference type="GO" id="GO:0016491">
    <property type="term" value="F:oxidoreductase activity"/>
    <property type="evidence" value="ECO:0007669"/>
    <property type="project" value="UniProtKB-KW"/>
</dbReference>
<keyword evidence="4" id="KW-0274">FAD</keyword>
<feature type="signal peptide" evidence="6">
    <location>
        <begin position="1"/>
        <end position="19"/>
    </location>
</feature>
<dbReference type="InterPro" id="IPR012951">
    <property type="entry name" value="BBE"/>
</dbReference>
<accession>A0A1H1I8L0</accession>
<dbReference type="Gene3D" id="3.40.462.20">
    <property type="match status" value="1"/>
</dbReference>
<evidence type="ECO:0000256" key="6">
    <source>
        <dbReference type="SAM" id="SignalP"/>
    </source>
</evidence>
<sequence>MLNRRALLRSGALLGTTMAAGGLLAPAVAARSRGTDGVNWSRLAARLRGDLVLPADAGYDLARQVEFAEYDAIRPAAIAYCETAEDVRQAVLFARRHDIEVRPRSGGHSTAGWSTGTGLIIDTSRIAHATVTGSTIHIGPGLQAVDALATLAPLGKQIVTGTCPTVCQGGFVSGGGVGYQTRKYGLGSDRLVSARIVLADGSIVRASASAEPDLYWALRGSGGGNFGVVVDFELRPIFQPRMNYFSAYWSWDRIQDVLAAWQSWTIAAPDELSSQLIVILPDAAPGTRPIVWLRGGHMGSLAATNAALAALTAEIGAPADEQTVLDLPYHEAMSHVYGCESLTREQCHRVGHNPDAVLPRVGFGRQRNRMFSRALNASELANVISVYDGDRRAGQTRFLSFTGLGGAASRVPRTATAYVHRDAEFFVSFGVSLAEGSPDPADAAAAEAFVDAGFAALDPASNGESYINFPDMRLTDWRRAYYGENYPRLVKVKNHYDPHHFFRNPRSIGS</sequence>
<evidence type="ECO:0000313" key="9">
    <source>
        <dbReference type="EMBL" id="SDR33666.1"/>
    </source>
</evidence>
<dbReference type="Proteomes" id="UP000217103">
    <property type="component" value="Unassembled WGS sequence"/>
</dbReference>
<evidence type="ECO:0000256" key="4">
    <source>
        <dbReference type="ARBA" id="ARBA00022827"/>
    </source>
</evidence>
<keyword evidence="3" id="KW-0285">Flavoprotein</keyword>